<proteinExistence type="predicted"/>
<dbReference type="Proteomes" id="UP000759103">
    <property type="component" value="Unassembled WGS sequence"/>
</dbReference>
<evidence type="ECO:0000313" key="2">
    <source>
        <dbReference type="Proteomes" id="UP000759103"/>
    </source>
</evidence>
<dbReference type="Gene3D" id="1.10.10.10">
    <property type="entry name" value="Winged helix-like DNA-binding domain superfamily/Winged helix DNA-binding domain"/>
    <property type="match status" value="1"/>
</dbReference>
<gene>
    <name evidence="1" type="ORF">KZ820_11310</name>
</gene>
<accession>A0ABS7BP54</accession>
<name>A0ABS7BP54_9SPHN</name>
<evidence type="ECO:0000313" key="1">
    <source>
        <dbReference type="EMBL" id="MBW6531323.1"/>
    </source>
</evidence>
<dbReference type="InterPro" id="IPR036390">
    <property type="entry name" value="WH_DNA-bd_sf"/>
</dbReference>
<reference evidence="1 2" key="1">
    <citation type="submission" date="2021-07" db="EMBL/GenBank/DDBJ databases">
        <title>Sphingomonas sp.</title>
        <authorList>
            <person name="Feng G."/>
            <person name="Li J."/>
            <person name="Pan M."/>
        </authorList>
    </citation>
    <scope>NUCLEOTIDE SEQUENCE [LARGE SCALE GENOMIC DNA]</scope>
    <source>
        <strain evidence="1 2">RRHST34</strain>
    </source>
</reference>
<dbReference type="PANTHER" id="PTHR38600">
    <property type="entry name" value="TRANSCRIPTIONAL REGULATORY PROTEIN"/>
    <property type="match status" value="1"/>
</dbReference>
<protein>
    <submittedName>
        <fullName evidence="1">Helix-turn-helix domain-containing protein</fullName>
    </submittedName>
</protein>
<dbReference type="PANTHER" id="PTHR38600:SF1">
    <property type="entry name" value="TRANSCRIPTIONAL REGULATORY PROTEIN"/>
    <property type="match status" value="1"/>
</dbReference>
<dbReference type="Pfam" id="PF12840">
    <property type="entry name" value="HTH_20"/>
    <property type="match status" value="1"/>
</dbReference>
<dbReference type="SUPFAM" id="SSF46785">
    <property type="entry name" value="Winged helix' DNA-binding domain"/>
    <property type="match status" value="1"/>
</dbReference>
<dbReference type="CDD" id="cd00090">
    <property type="entry name" value="HTH_ARSR"/>
    <property type="match status" value="1"/>
</dbReference>
<keyword evidence="2" id="KW-1185">Reference proteome</keyword>
<dbReference type="EMBL" id="JAHXZN010000003">
    <property type="protein sequence ID" value="MBW6531323.1"/>
    <property type="molecule type" value="Genomic_DNA"/>
</dbReference>
<organism evidence="1 2">
    <name type="scientific">Sphingomonas citri</name>
    <dbReference type="NCBI Taxonomy" id="2862499"/>
    <lineage>
        <taxon>Bacteria</taxon>
        <taxon>Pseudomonadati</taxon>
        <taxon>Pseudomonadota</taxon>
        <taxon>Alphaproteobacteria</taxon>
        <taxon>Sphingomonadales</taxon>
        <taxon>Sphingomonadaceae</taxon>
        <taxon>Sphingomonas</taxon>
    </lineage>
</organism>
<dbReference type="InterPro" id="IPR036388">
    <property type="entry name" value="WH-like_DNA-bd_sf"/>
</dbReference>
<dbReference type="InterPro" id="IPR011991">
    <property type="entry name" value="ArsR-like_HTH"/>
</dbReference>
<comment type="caution">
    <text evidence="1">The sequence shown here is derived from an EMBL/GenBank/DDBJ whole genome shotgun (WGS) entry which is preliminary data.</text>
</comment>
<sequence>MIERLGERPRAVSALADMCGITVTAVGQHIRVLEEAGLVASSKLGRVRSCQLDLDGMKIVEQWLSERRSAWDRRLDALGSVLSSQQEGNR</sequence>